<dbReference type="RefSeq" id="WP_188951703.1">
    <property type="nucleotide sequence ID" value="NZ_BMIB01000002.1"/>
</dbReference>
<accession>A0A917IUV0</accession>
<dbReference type="AlphaFoldDB" id="A0A917IUV0"/>
<name>A0A917IUV0_9BACT</name>
<gene>
    <name evidence="1" type="ORF">GCM10011379_18040</name>
</gene>
<comment type="caution">
    <text evidence="1">The sequence shown here is derived from an EMBL/GenBank/DDBJ whole genome shotgun (WGS) entry which is preliminary data.</text>
</comment>
<dbReference type="Proteomes" id="UP000627292">
    <property type="component" value="Unassembled WGS sequence"/>
</dbReference>
<organism evidence="1 2">
    <name type="scientific">Filimonas zeae</name>
    <dbReference type="NCBI Taxonomy" id="1737353"/>
    <lineage>
        <taxon>Bacteria</taxon>
        <taxon>Pseudomonadati</taxon>
        <taxon>Bacteroidota</taxon>
        <taxon>Chitinophagia</taxon>
        <taxon>Chitinophagales</taxon>
        <taxon>Chitinophagaceae</taxon>
        <taxon>Filimonas</taxon>
    </lineage>
</organism>
<evidence type="ECO:0000313" key="1">
    <source>
        <dbReference type="EMBL" id="GGH65174.1"/>
    </source>
</evidence>
<reference evidence="1" key="1">
    <citation type="journal article" date="2014" name="Int. J. Syst. Evol. Microbiol.">
        <title>Complete genome sequence of Corynebacterium casei LMG S-19264T (=DSM 44701T), isolated from a smear-ripened cheese.</title>
        <authorList>
            <consortium name="US DOE Joint Genome Institute (JGI-PGF)"/>
            <person name="Walter F."/>
            <person name="Albersmeier A."/>
            <person name="Kalinowski J."/>
            <person name="Ruckert C."/>
        </authorList>
    </citation>
    <scope>NUCLEOTIDE SEQUENCE</scope>
    <source>
        <strain evidence="1">CGMCC 1.15290</strain>
    </source>
</reference>
<dbReference type="EMBL" id="BMIB01000002">
    <property type="protein sequence ID" value="GGH65174.1"/>
    <property type="molecule type" value="Genomic_DNA"/>
</dbReference>
<reference evidence="1" key="2">
    <citation type="submission" date="2020-09" db="EMBL/GenBank/DDBJ databases">
        <authorList>
            <person name="Sun Q."/>
            <person name="Zhou Y."/>
        </authorList>
    </citation>
    <scope>NUCLEOTIDE SEQUENCE</scope>
    <source>
        <strain evidence="1">CGMCC 1.15290</strain>
    </source>
</reference>
<protein>
    <submittedName>
        <fullName evidence="1">Uncharacterized protein</fullName>
    </submittedName>
</protein>
<sequence>MSSSATPYQRVLPLLEAAETIASGYSGGSSSHFASAEALTKAIHTGLLKLKFRDTSDVPAMKKWFAPEGDWNSLIGPEGTSIGKQLHELLPEITLTHFRDVPLRRRATVGNWLAMLVQAFFEAF</sequence>
<evidence type="ECO:0000313" key="2">
    <source>
        <dbReference type="Proteomes" id="UP000627292"/>
    </source>
</evidence>
<keyword evidence="2" id="KW-1185">Reference proteome</keyword>
<proteinExistence type="predicted"/>